<dbReference type="PANTHER" id="PTHR30093:SF34">
    <property type="entry name" value="PREPILIN PEPTIDASE-DEPENDENT PROTEIN D"/>
    <property type="match status" value="1"/>
</dbReference>
<keyword evidence="2" id="KW-0488">Methylation</keyword>
<sequence>MHYKKFKFHLTTSGFTLIELMIAIAVIAILAAIGMPTYQGYVQKAAMTDMLQAISSYKTAVEICSFSQGKLTSCNSGSEGIAETKTTNYVASIKVNSGIITMKGRNTLSDLTVTLTPTINNKSGDVSWSKNCQSSEENKTLIQACNDVFRF</sequence>
<evidence type="ECO:0000256" key="1">
    <source>
        <dbReference type="ARBA" id="ARBA00005233"/>
    </source>
</evidence>
<dbReference type="RefSeq" id="WP_052236704.1">
    <property type="nucleotide sequence ID" value="NZ_CALYQC010000038.1"/>
</dbReference>
<keyword evidence="4" id="KW-1133">Transmembrane helix</keyword>
<dbReference type="STRING" id="1267021.FPB0191_00488"/>
<keyword evidence="6" id="KW-1185">Reference proteome</keyword>
<keyword evidence="3" id="KW-0281">Fimbrium</keyword>
<dbReference type="KEGG" id="fpp:FPB0191_00488"/>
<feature type="transmembrane region" description="Helical" evidence="4">
    <location>
        <begin position="12"/>
        <end position="35"/>
    </location>
</feature>
<evidence type="ECO:0000256" key="2">
    <source>
        <dbReference type="ARBA" id="ARBA00022481"/>
    </source>
</evidence>
<evidence type="ECO:0000256" key="3">
    <source>
        <dbReference type="RuleBase" id="RU000389"/>
    </source>
</evidence>
<reference evidence="5 6" key="1">
    <citation type="journal article" date="2014" name="Appl. Environ. Microbiol.">
        <title>Gut symbionts from distinct hosts exhibit genotoxic activity via divergent colibactin biosynthetic pathways.</title>
        <authorList>
            <person name="Engel P."/>
            <person name="Vizcaino M.I."/>
            <person name="Crawford J.M."/>
        </authorList>
    </citation>
    <scope>NUCLEOTIDE SEQUENCE [LARGE SCALE GENOMIC DNA]</scope>
    <source>
        <strain evidence="5 6">PEB0191</strain>
    </source>
</reference>
<dbReference type="Pfam" id="PF00114">
    <property type="entry name" value="Pilin"/>
    <property type="match status" value="1"/>
</dbReference>
<dbReference type="PANTHER" id="PTHR30093">
    <property type="entry name" value="GENERAL SECRETION PATHWAY PROTEIN G"/>
    <property type="match status" value="1"/>
</dbReference>
<dbReference type="GO" id="GO:0044096">
    <property type="term" value="C:type IV pilus"/>
    <property type="evidence" value="ECO:0007669"/>
    <property type="project" value="TreeGrafter"/>
</dbReference>
<dbReference type="InterPro" id="IPR012902">
    <property type="entry name" value="N_methyl_site"/>
</dbReference>
<dbReference type="OrthoDB" id="5918848at2"/>
<dbReference type="EMBL" id="CP009056">
    <property type="protein sequence ID" value="AJA44320.1"/>
    <property type="molecule type" value="Genomic_DNA"/>
</dbReference>
<dbReference type="HOGENOM" id="CLU_091705_4_1_6"/>
<evidence type="ECO:0000313" key="5">
    <source>
        <dbReference type="EMBL" id="AJA44320.1"/>
    </source>
</evidence>
<organism evidence="5 6">
    <name type="scientific">Frischella perrara</name>
    <dbReference type="NCBI Taxonomy" id="1267021"/>
    <lineage>
        <taxon>Bacteria</taxon>
        <taxon>Pseudomonadati</taxon>
        <taxon>Pseudomonadota</taxon>
        <taxon>Gammaproteobacteria</taxon>
        <taxon>Orbales</taxon>
        <taxon>Orbaceae</taxon>
        <taxon>Frischella</taxon>
    </lineage>
</organism>
<gene>
    <name evidence="5" type="ORF">FPB0191_00488</name>
</gene>
<keyword evidence="4" id="KW-0472">Membrane</keyword>
<dbReference type="GO" id="GO:0007155">
    <property type="term" value="P:cell adhesion"/>
    <property type="evidence" value="ECO:0007669"/>
    <property type="project" value="InterPro"/>
</dbReference>
<evidence type="ECO:0000313" key="6">
    <source>
        <dbReference type="Proteomes" id="UP000030901"/>
    </source>
</evidence>
<name>A0A0A7RYD2_FRIPE</name>
<dbReference type="InterPro" id="IPR045584">
    <property type="entry name" value="Pilin-like"/>
</dbReference>
<dbReference type="PROSITE" id="PS00409">
    <property type="entry name" value="PROKAR_NTER_METHYL"/>
    <property type="match status" value="1"/>
</dbReference>
<dbReference type="Pfam" id="PF07963">
    <property type="entry name" value="N_methyl"/>
    <property type="match status" value="1"/>
</dbReference>
<keyword evidence="4" id="KW-0812">Transmembrane</keyword>
<dbReference type="Gene3D" id="3.30.700.10">
    <property type="entry name" value="Glycoprotein, Type 4 Pilin"/>
    <property type="match status" value="1"/>
</dbReference>
<dbReference type="AlphaFoldDB" id="A0A0A7RYD2"/>
<dbReference type="SUPFAM" id="SSF54523">
    <property type="entry name" value="Pili subunits"/>
    <property type="match status" value="1"/>
</dbReference>
<dbReference type="GO" id="GO:0043107">
    <property type="term" value="P:type IV pilus-dependent motility"/>
    <property type="evidence" value="ECO:0007669"/>
    <property type="project" value="TreeGrafter"/>
</dbReference>
<dbReference type="NCBIfam" id="TIGR02532">
    <property type="entry name" value="IV_pilin_GFxxxE"/>
    <property type="match status" value="1"/>
</dbReference>
<dbReference type="InterPro" id="IPR001082">
    <property type="entry name" value="Pilin"/>
</dbReference>
<dbReference type="NCBIfam" id="NF007862">
    <property type="entry name" value="PRK10574.1"/>
    <property type="match status" value="1"/>
</dbReference>
<accession>A0A0A7RYD2</accession>
<evidence type="ECO:0000256" key="4">
    <source>
        <dbReference type="SAM" id="Phobius"/>
    </source>
</evidence>
<dbReference type="Proteomes" id="UP000030901">
    <property type="component" value="Chromosome"/>
</dbReference>
<proteinExistence type="inferred from homology"/>
<comment type="similarity">
    <text evidence="1 3">Belongs to the N-Me-Phe pilin family.</text>
</comment>
<protein>
    <submittedName>
        <fullName evidence="5">Prepilin-type N-terminal cleavage/methylation domain protein</fullName>
    </submittedName>
</protein>